<keyword evidence="2" id="KW-1185">Reference proteome</keyword>
<evidence type="ECO:0000313" key="1">
    <source>
        <dbReference type="EMBL" id="CAG8511715.1"/>
    </source>
</evidence>
<dbReference type="Proteomes" id="UP000789525">
    <property type="component" value="Unassembled WGS sequence"/>
</dbReference>
<sequence length="237" mass="26398">MLVLCARREDLLSKVANECRELNSSAKVLTVKCDVTDMADVSRLVEAVETTYGRLDCLALNAGVSMGEEFAELKDYDMIKKIMDVNYYGCTNLTYKALPLLKKNRKSRIFVVNSVAGIIPLPLRTGYSASKFAVRGFFESLQPELLKDEIFITLAYPGAVKTDINKNRLGTNPKYLDLTNAISSEECAQIIVDGVRRGDKEIQFTSNGKLGRLIEGVFPDLLAYLVVKNSRKHLDNS</sequence>
<reference evidence="1" key="1">
    <citation type="submission" date="2021-06" db="EMBL/GenBank/DDBJ databases">
        <authorList>
            <person name="Kallberg Y."/>
            <person name="Tangrot J."/>
            <person name="Rosling A."/>
        </authorList>
    </citation>
    <scope>NUCLEOTIDE SEQUENCE</scope>
    <source>
        <strain evidence="1">CL356</strain>
    </source>
</reference>
<comment type="caution">
    <text evidence="1">The sequence shown here is derived from an EMBL/GenBank/DDBJ whole genome shotgun (WGS) entry which is preliminary data.</text>
</comment>
<dbReference type="EMBL" id="CAJVPT010004738">
    <property type="protein sequence ID" value="CAG8511715.1"/>
    <property type="molecule type" value="Genomic_DNA"/>
</dbReference>
<name>A0ACA9L965_9GLOM</name>
<protein>
    <submittedName>
        <fullName evidence="1">387_t:CDS:1</fullName>
    </submittedName>
</protein>
<organism evidence="1 2">
    <name type="scientific">Acaulospora colombiana</name>
    <dbReference type="NCBI Taxonomy" id="27376"/>
    <lineage>
        <taxon>Eukaryota</taxon>
        <taxon>Fungi</taxon>
        <taxon>Fungi incertae sedis</taxon>
        <taxon>Mucoromycota</taxon>
        <taxon>Glomeromycotina</taxon>
        <taxon>Glomeromycetes</taxon>
        <taxon>Diversisporales</taxon>
        <taxon>Acaulosporaceae</taxon>
        <taxon>Acaulospora</taxon>
    </lineage>
</organism>
<accession>A0ACA9L965</accession>
<gene>
    <name evidence="1" type="ORF">ACOLOM_LOCUS3250</name>
</gene>
<proteinExistence type="predicted"/>
<evidence type="ECO:0000313" key="2">
    <source>
        <dbReference type="Proteomes" id="UP000789525"/>
    </source>
</evidence>